<evidence type="ECO:0000313" key="1">
    <source>
        <dbReference type="EMBL" id="KAK5835288.1"/>
    </source>
</evidence>
<name>A0ABR0Q7N0_GOSAR</name>
<proteinExistence type="predicted"/>
<reference evidence="1 2" key="1">
    <citation type="submission" date="2023-03" db="EMBL/GenBank/DDBJ databases">
        <title>WGS of Gossypium arboreum.</title>
        <authorList>
            <person name="Yu D."/>
        </authorList>
    </citation>
    <scope>NUCLEOTIDE SEQUENCE [LARGE SCALE GENOMIC DNA]</scope>
    <source>
        <tissue evidence="1">Leaf</tissue>
    </source>
</reference>
<comment type="caution">
    <text evidence="1">The sequence shown here is derived from an EMBL/GenBank/DDBJ whole genome shotgun (WGS) entry which is preliminary data.</text>
</comment>
<organism evidence="1 2">
    <name type="scientific">Gossypium arboreum</name>
    <name type="common">Tree cotton</name>
    <name type="synonym">Gossypium nanking</name>
    <dbReference type="NCBI Taxonomy" id="29729"/>
    <lineage>
        <taxon>Eukaryota</taxon>
        <taxon>Viridiplantae</taxon>
        <taxon>Streptophyta</taxon>
        <taxon>Embryophyta</taxon>
        <taxon>Tracheophyta</taxon>
        <taxon>Spermatophyta</taxon>
        <taxon>Magnoliopsida</taxon>
        <taxon>eudicotyledons</taxon>
        <taxon>Gunneridae</taxon>
        <taxon>Pentapetalae</taxon>
        <taxon>rosids</taxon>
        <taxon>malvids</taxon>
        <taxon>Malvales</taxon>
        <taxon>Malvaceae</taxon>
        <taxon>Malvoideae</taxon>
        <taxon>Gossypium</taxon>
    </lineage>
</organism>
<protein>
    <submittedName>
        <fullName evidence="1">Uncharacterized protein</fullName>
    </submittedName>
</protein>
<evidence type="ECO:0000313" key="2">
    <source>
        <dbReference type="Proteomes" id="UP001358586"/>
    </source>
</evidence>
<dbReference type="Proteomes" id="UP001358586">
    <property type="component" value="Chromosome 4"/>
</dbReference>
<keyword evidence="2" id="KW-1185">Reference proteome</keyword>
<accession>A0ABR0Q7N0</accession>
<gene>
    <name evidence="1" type="ORF">PVK06_010976</name>
</gene>
<dbReference type="EMBL" id="JARKNE010000004">
    <property type="protein sequence ID" value="KAK5835288.1"/>
    <property type="molecule type" value="Genomic_DNA"/>
</dbReference>
<sequence>MVGEDLANLNIMDEEEDPLVVVGDDISADPKYRLCLVGRVLTDSVVNFPSLKKYSGRFVASAKSYAKNGRAIDEQMVVGGIRE</sequence>